<feature type="region of interest" description="Disordered" evidence="5">
    <location>
        <begin position="44"/>
        <end position="80"/>
    </location>
</feature>
<keyword evidence="7" id="KW-1185">Reference proteome</keyword>
<dbReference type="GO" id="GO:0006281">
    <property type="term" value="P:DNA repair"/>
    <property type="evidence" value="ECO:0007669"/>
    <property type="project" value="TreeGrafter"/>
</dbReference>
<evidence type="ECO:0000256" key="1">
    <source>
        <dbReference type="ARBA" id="ARBA00022741"/>
    </source>
</evidence>
<dbReference type="Gene3D" id="3.40.50.300">
    <property type="entry name" value="P-loop containing nucleotide triphosphate hydrolases"/>
    <property type="match status" value="2"/>
</dbReference>
<dbReference type="AlphaFoldDB" id="A0A433PAU5"/>
<evidence type="ECO:0000313" key="7">
    <source>
        <dbReference type="Proteomes" id="UP000274822"/>
    </source>
</evidence>
<protein>
    <recommendedName>
        <fullName evidence="8">Helicase C-terminal domain-containing protein</fullName>
    </recommendedName>
</protein>
<evidence type="ECO:0000256" key="3">
    <source>
        <dbReference type="ARBA" id="ARBA00022806"/>
    </source>
</evidence>
<keyword evidence="4" id="KW-0067">ATP-binding</keyword>
<dbReference type="PANTHER" id="PTHR45626">
    <property type="entry name" value="TRANSCRIPTION TERMINATION FACTOR 2-RELATED"/>
    <property type="match status" value="1"/>
</dbReference>
<comment type="caution">
    <text evidence="6">The sequence shown here is derived from an EMBL/GenBank/DDBJ whole genome shotgun (WGS) entry which is preliminary data.</text>
</comment>
<dbReference type="InterPro" id="IPR050628">
    <property type="entry name" value="SNF2_RAD54_helicase_TF"/>
</dbReference>
<keyword evidence="3" id="KW-0347">Helicase</keyword>
<gene>
    <name evidence="6" type="ORF">BC938DRAFT_477288</name>
</gene>
<name>A0A433PAU5_9FUNG</name>
<feature type="compositionally biased region" description="Low complexity" evidence="5">
    <location>
        <begin position="46"/>
        <end position="61"/>
    </location>
</feature>
<dbReference type="PANTHER" id="PTHR45626:SF17">
    <property type="entry name" value="HELICASE-LIKE TRANSCRIPTION FACTOR"/>
    <property type="match status" value="1"/>
</dbReference>
<dbReference type="SUPFAM" id="SSF52540">
    <property type="entry name" value="P-loop containing nucleoside triphosphate hydrolases"/>
    <property type="match status" value="1"/>
</dbReference>
<dbReference type="GO" id="GO:0005634">
    <property type="term" value="C:nucleus"/>
    <property type="evidence" value="ECO:0007669"/>
    <property type="project" value="TreeGrafter"/>
</dbReference>
<proteinExistence type="predicted"/>
<evidence type="ECO:0000256" key="4">
    <source>
        <dbReference type="ARBA" id="ARBA00022840"/>
    </source>
</evidence>
<dbReference type="GO" id="GO:0016787">
    <property type="term" value="F:hydrolase activity"/>
    <property type="evidence" value="ECO:0007669"/>
    <property type="project" value="UniProtKB-KW"/>
</dbReference>
<keyword evidence="2" id="KW-0378">Hydrolase</keyword>
<dbReference type="InterPro" id="IPR027417">
    <property type="entry name" value="P-loop_NTPase"/>
</dbReference>
<dbReference type="CDD" id="cd18793">
    <property type="entry name" value="SF2_C_SNF"/>
    <property type="match status" value="1"/>
</dbReference>
<organism evidence="6 7">
    <name type="scientific">Jimgerdemannia flammicorona</name>
    <dbReference type="NCBI Taxonomy" id="994334"/>
    <lineage>
        <taxon>Eukaryota</taxon>
        <taxon>Fungi</taxon>
        <taxon>Fungi incertae sedis</taxon>
        <taxon>Mucoromycota</taxon>
        <taxon>Mucoromycotina</taxon>
        <taxon>Endogonomycetes</taxon>
        <taxon>Endogonales</taxon>
        <taxon>Endogonaceae</taxon>
        <taxon>Jimgerdemannia</taxon>
    </lineage>
</organism>
<dbReference type="GO" id="GO:0004386">
    <property type="term" value="F:helicase activity"/>
    <property type="evidence" value="ECO:0007669"/>
    <property type="project" value="UniProtKB-KW"/>
</dbReference>
<reference evidence="6 7" key="1">
    <citation type="journal article" date="2018" name="New Phytol.">
        <title>Phylogenomics of Endogonaceae and evolution of mycorrhizas within Mucoromycota.</title>
        <authorList>
            <person name="Chang Y."/>
            <person name="Desiro A."/>
            <person name="Na H."/>
            <person name="Sandor L."/>
            <person name="Lipzen A."/>
            <person name="Clum A."/>
            <person name="Barry K."/>
            <person name="Grigoriev I.V."/>
            <person name="Martin F.M."/>
            <person name="Stajich J.E."/>
            <person name="Smith M.E."/>
            <person name="Bonito G."/>
            <person name="Spatafora J.W."/>
        </authorList>
    </citation>
    <scope>NUCLEOTIDE SEQUENCE [LARGE SCALE GENOMIC DNA]</scope>
    <source>
        <strain evidence="6 7">AD002</strain>
    </source>
</reference>
<feature type="compositionally biased region" description="Low complexity" evidence="5">
    <location>
        <begin position="68"/>
        <end position="79"/>
    </location>
</feature>
<dbReference type="EMBL" id="RBNJ01026927">
    <property type="protein sequence ID" value="RUS14642.1"/>
    <property type="molecule type" value="Genomic_DNA"/>
</dbReference>
<dbReference type="GO" id="GO:0008094">
    <property type="term" value="F:ATP-dependent activity, acting on DNA"/>
    <property type="evidence" value="ECO:0007669"/>
    <property type="project" value="TreeGrafter"/>
</dbReference>
<dbReference type="InterPro" id="IPR049730">
    <property type="entry name" value="SNF2/RAD54-like_C"/>
</dbReference>
<sequence length="234" mass="25424">MACCGCGIYSSTVLKSRPIISHRLPDPSATLCKDCTEKLLKPAMESASPLPSSPPTTSTGSENGDSGAATPTPAAAAPAVPSSTKIAKLLEVLEDTRARFPGQKTIVFSQFTSMLDLLEEPLKTADFKFCRSNAHFITLLLDQIESDRGKPRDIDGCVVESGGGRYVAVISFVYLPISRLNFPLIDQAIDRVHRIGQRLEVHVTRLMIKDTVEEKIIQLQEKKVGISFVFCVSS</sequence>
<evidence type="ECO:0008006" key="8">
    <source>
        <dbReference type="Google" id="ProtNLM"/>
    </source>
</evidence>
<keyword evidence="1" id="KW-0547">Nucleotide-binding</keyword>
<evidence type="ECO:0000256" key="2">
    <source>
        <dbReference type="ARBA" id="ARBA00022801"/>
    </source>
</evidence>
<evidence type="ECO:0000313" key="6">
    <source>
        <dbReference type="EMBL" id="RUS14642.1"/>
    </source>
</evidence>
<dbReference type="GO" id="GO:0005524">
    <property type="term" value="F:ATP binding"/>
    <property type="evidence" value="ECO:0007669"/>
    <property type="project" value="UniProtKB-KW"/>
</dbReference>
<accession>A0A433PAU5</accession>
<evidence type="ECO:0000256" key="5">
    <source>
        <dbReference type="SAM" id="MobiDB-lite"/>
    </source>
</evidence>
<dbReference type="Proteomes" id="UP000274822">
    <property type="component" value="Unassembled WGS sequence"/>
</dbReference>